<feature type="domain" description="Dienelactone hydrolase" evidence="1">
    <location>
        <begin position="16"/>
        <end position="241"/>
    </location>
</feature>
<evidence type="ECO:0000259" key="1">
    <source>
        <dbReference type="Pfam" id="PF01738"/>
    </source>
</evidence>
<dbReference type="EMBL" id="JBHLUN010000007">
    <property type="protein sequence ID" value="MFC0408808.1"/>
    <property type="molecule type" value="Genomic_DNA"/>
</dbReference>
<dbReference type="EC" id="3.1.-.-" evidence="2"/>
<dbReference type="Proteomes" id="UP001589865">
    <property type="component" value="Unassembled WGS sequence"/>
</dbReference>
<dbReference type="Pfam" id="PF01738">
    <property type="entry name" value="DLH"/>
    <property type="match status" value="1"/>
</dbReference>
<keyword evidence="2" id="KW-0378">Hydrolase</keyword>
<evidence type="ECO:0000313" key="3">
    <source>
        <dbReference type="Proteomes" id="UP001589865"/>
    </source>
</evidence>
<dbReference type="Gene3D" id="3.40.50.1820">
    <property type="entry name" value="alpha/beta hydrolase"/>
    <property type="match status" value="1"/>
</dbReference>
<reference evidence="2 3" key="1">
    <citation type="submission" date="2024-09" db="EMBL/GenBank/DDBJ databases">
        <authorList>
            <person name="Sun Q."/>
            <person name="Mori K."/>
        </authorList>
    </citation>
    <scope>NUCLEOTIDE SEQUENCE [LARGE SCALE GENOMIC DNA]</scope>
    <source>
        <strain evidence="2 3">TBRC 5777</strain>
    </source>
</reference>
<dbReference type="InterPro" id="IPR029058">
    <property type="entry name" value="AB_hydrolase_fold"/>
</dbReference>
<dbReference type="PANTHER" id="PTHR46623:SF10">
    <property type="entry name" value="CARBOXYMETHYLENEBUTENOLIDASE HOMOLOG"/>
    <property type="match status" value="1"/>
</dbReference>
<dbReference type="InterPro" id="IPR051049">
    <property type="entry name" value="Dienelactone_hydrolase-like"/>
</dbReference>
<comment type="caution">
    <text evidence="2">The sequence shown here is derived from an EMBL/GenBank/DDBJ whole genome shotgun (WGS) entry which is preliminary data.</text>
</comment>
<dbReference type="GO" id="GO:0016787">
    <property type="term" value="F:hydrolase activity"/>
    <property type="evidence" value="ECO:0007669"/>
    <property type="project" value="UniProtKB-KW"/>
</dbReference>
<gene>
    <name evidence="2" type="ORF">ACFFGY_11140</name>
</gene>
<dbReference type="RefSeq" id="WP_377044557.1">
    <property type="nucleotide sequence ID" value="NZ_JBHLUN010000007.1"/>
</dbReference>
<proteinExistence type="predicted"/>
<dbReference type="PANTHER" id="PTHR46623">
    <property type="entry name" value="CARBOXYMETHYLENEBUTENOLIDASE-RELATED"/>
    <property type="match status" value="1"/>
</dbReference>
<protein>
    <submittedName>
        <fullName evidence="2">Dienelactone hydrolase family protein</fullName>
        <ecNumber evidence="2">3.1.-.-</ecNumber>
    </submittedName>
</protein>
<name>A0ABV6JW70_9PROT</name>
<dbReference type="InterPro" id="IPR002925">
    <property type="entry name" value="Dienelactn_hydro"/>
</dbReference>
<keyword evidence="3" id="KW-1185">Reference proteome</keyword>
<evidence type="ECO:0000313" key="2">
    <source>
        <dbReference type="EMBL" id="MFC0408808.1"/>
    </source>
</evidence>
<sequence>MIERQVGIDTAEGRVNTFICHPERGGPHPLVIFYMDAPGIREELRDMVRRLASVGYYVMLPNLYYRSGEEEMGPFIGPAHAATRDRYLALMRSLTIPGVMADTDALIDYADGDPAASPGTAGTVGYCMSGQYALSAAARHPDWIRAAASVYGTWLLTERPDSPHRTVPPGTRVYVAYAELDHLAPAETAAPLQQALAERGVPAEVEVYPAVDHAFAFPQRPVYDRAAAERHWERLFELFGATLRA</sequence>
<organism evidence="2 3">
    <name type="scientific">Roseomonas elaeocarpi</name>
    <dbReference type="NCBI Taxonomy" id="907779"/>
    <lineage>
        <taxon>Bacteria</taxon>
        <taxon>Pseudomonadati</taxon>
        <taxon>Pseudomonadota</taxon>
        <taxon>Alphaproteobacteria</taxon>
        <taxon>Acetobacterales</taxon>
        <taxon>Roseomonadaceae</taxon>
        <taxon>Roseomonas</taxon>
    </lineage>
</organism>
<dbReference type="SUPFAM" id="SSF53474">
    <property type="entry name" value="alpha/beta-Hydrolases"/>
    <property type="match status" value="1"/>
</dbReference>
<accession>A0ABV6JW70</accession>